<name>A0ABT7QZ42_9BACT</name>
<dbReference type="Proteomes" id="UP001169069">
    <property type="component" value="Unassembled WGS sequence"/>
</dbReference>
<feature type="domain" description="DNA helicase DnaB-like N-terminal" evidence="4">
    <location>
        <begin position="4"/>
        <end position="100"/>
    </location>
</feature>
<dbReference type="InterPro" id="IPR016136">
    <property type="entry name" value="DNA_helicase_N/primase_C"/>
</dbReference>
<accession>A0ABT7QZ42</accession>
<dbReference type="EMBL" id="JAQIBD010000002">
    <property type="protein sequence ID" value="MDM5272095.1"/>
    <property type="molecule type" value="Genomic_DNA"/>
</dbReference>
<dbReference type="SUPFAM" id="SSF52540">
    <property type="entry name" value="P-loop containing nucleoside triphosphate hydrolases"/>
    <property type="match status" value="1"/>
</dbReference>
<dbReference type="Pfam" id="PF00772">
    <property type="entry name" value="DnaB"/>
    <property type="match status" value="1"/>
</dbReference>
<dbReference type="InterPro" id="IPR036185">
    <property type="entry name" value="DNA_heli_DnaB-like_N_sf"/>
</dbReference>
<dbReference type="SUPFAM" id="SSF48024">
    <property type="entry name" value="N-terminal domain of DnaB helicase"/>
    <property type="match status" value="1"/>
</dbReference>
<protein>
    <submittedName>
        <fullName evidence="5">AAA family ATPase</fullName>
    </submittedName>
</protein>
<dbReference type="PANTHER" id="PTHR30153">
    <property type="entry name" value="REPLICATIVE DNA HELICASE DNAB"/>
    <property type="match status" value="1"/>
</dbReference>
<organism evidence="5 6">
    <name type="scientific">Sulfurovum zhangzhouensis</name>
    <dbReference type="NCBI Taxonomy" id="3019067"/>
    <lineage>
        <taxon>Bacteria</taxon>
        <taxon>Pseudomonadati</taxon>
        <taxon>Campylobacterota</taxon>
        <taxon>Epsilonproteobacteria</taxon>
        <taxon>Campylobacterales</taxon>
        <taxon>Sulfurovaceae</taxon>
        <taxon>Sulfurovum</taxon>
    </lineage>
</organism>
<keyword evidence="1" id="KW-0639">Primosome</keyword>
<dbReference type="InterPro" id="IPR007693">
    <property type="entry name" value="DNA_helicase_DnaB-like_N"/>
</dbReference>
<evidence type="ECO:0000313" key="6">
    <source>
        <dbReference type="Proteomes" id="UP001169069"/>
    </source>
</evidence>
<dbReference type="RefSeq" id="WP_289413843.1">
    <property type="nucleotide sequence ID" value="NZ_JAQIBD010000002.1"/>
</dbReference>
<dbReference type="Pfam" id="PF13481">
    <property type="entry name" value="AAA_25"/>
    <property type="match status" value="1"/>
</dbReference>
<evidence type="ECO:0000256" key="3">
    <source>
        <dbReference type="ARBA" id="ARBA00023125"/>
    </source>
</evidence>
<keyword evidence="2" id="KW-0235">DNA replication</keyword>
<sequence>MENMYNLNIERGVLASILFDPYDQNIETLYTRLSSNDFYLPFHQYLFNACYRLHSEGKPIDEEFTRYMLNKEGKFDEVAMLDLLSSNPLSNIDEYVNELKSMSQKRLLATLSTDIKKKIIEDGALPLEVIDSTIKRLESIAEGGTLTIGRKSIFDTEAKDPEFICKNWIPIPLGTITIFAAPGGTGKTWLVLQVAYRAALEGKKVFLWLSEDPEGIVRSRFDAMLDKIVDTYGDVYRDLIHISTDDPILLLEGRGRTVNMSSKFYAMKRELSEYDVIVLDPLLAFYGGDENDNSQARVFMQPFLNWVRGTERSLIFLHHSKKGDSNGMTKARGAGAIVDAVRCVYDMEKITIRKDGKDVPDPMKADMRRFMITKDNYGAARYTGGYVFERQITPRNSAPSFEVTYDDNDNLDMPRID</sequence>
<proteinExistence type="predicted"/>
<dbReference type="Gene3D" id="3.40.50.300">
    <property type="entry name" value="P-loop containing nucleotide triphosphate hydrolases"/>
    <property type="match status" value="1"/>
</dbReference>
<evidence type="ECO:0000259" key="4">
    <source>
        <dbReference type="Pfam" id="PF00772"/>
    </source>
</evidence>
<dbReference type="PANTHER" id="PTHR30153:SF2">
    <property type="entry name" value="REPLICATIVE DNA HELICASE"/>
    <property type="match status" value="1"/>
</dbReference>
<evidence type="ECO:0000256" key="2">
    <source>
        <dbReference type="ARBA" id="ARBA00022705"/>
    </source>
</evidence>
<gene>
    <name evidence="5" type="ORF">PGH07_07875</name>
</gene>
<evidence type="ECO:0000313" key="5">
    <source>
        <dbReference type="EMBL" id="MDM5272095.1"/>
    </source>
</evidence>
<dbReference type="InterPro" id="IPR027417">
    <property type="entry name" value="P-loop_NTPase"/>
</dbReference>
<reference evidence="5" key="1">
    <citation type="submission" date="2023-01" db="EMBL/GenBank/DDBJ databases">
        <title>Sulfurovum sp. zt1-1 genome assembly.</title>
        <authorList>
            <person name="Wang J."/>
        </authorList>
    </citation>
    <scope>NUCLEOTIDE SEQUENCE</scope>
    <source>
        <strain evidence="5">Zt1-1</strain>
    </source>
</reference>
<keyword evidence="3" id="KW-0238">DNA-binding</keyword>
<comment type="caution">
    <text evidence="5">The sequence shown here is derived from an EMBL/GenBank/DDBJ whole genome shotgun (WGS) entry which is preliminary data.</text>
</comment>
<evidence type="ECO:0000256" key="1">
    <source>
        <dbReference type="ARBA" id="ARBA00022515"/>
    </source>
</evidence>
<dbReference type="Gene3D" id="1.10.860.10">
    <property type="entry name" value="DNAb Helicase, Chain A"/>
    <property type="match status" value="1"/>
</dbReference>
<keyword evidence="6" id="KW-1185">Reference proteome</keyword>